<dbReference type="InterPro" id="IPR003339">
    <property type="entry name" value="ABC/ECF_trnsptr_transmembrane"/>
</dbReference>
<protein>
    <submittedName>
        <fullName evidence="6">Energy-coupling factor transporter transmembrane protein EcfT</fullName>
    </submittedName>
</protein>
<comment type="caution">
    <text evidence="6">The sequence shown here is derived from an EMBL/GenBank/DDBJ whole genome shotgun (WGS) entry which is preliminary data.</text>
</comment>
<dbReference type="Pfam" id="PF02361">
    <property type="entry name" value="CbiQ"/>
    <property type="match status" value="1"/>
</dbReference>
<accession>A0A7X2Z2Q6</accession>
<dbReference type="PANTHER" id="PTHR33514:SF13">
    <property type="entry name" value="PROTEIN ABCI12, CHLOROPLASTIC"/>
    <property type="match status" value="1"/>
</dbReference>
<dbReference type="GO" id="GO:0005886">
    <property type="term" value="C:plasma membrane"/>
    <property type="evidence" value="ECO:0007669"/>
    <property type="project" value="UniProtKB-ARBA"/>
</dbReference>
<dbReference type="PANTHER" id="PTHR33514">
    <property type="entry name" value="PROTEIN ABCI12, CHLOROPLASTIC"/>
    <property type="match status" value="1"/>
</dbReference>
<keyword evidence="3 5" id="KW-1133">Transmembrane helix</keyword>
<name>A0A7X2Z2Q6_9BACL</name>
<sequence>MVKQHNRDSKFPLRRLDPLSKLVALFCLAILAMSIDRPLPQAVMLLLLLAAALAGAGMNAARLGRRALFIAGFGLPLFILTSISAAEGQAYFSLGPIPVTEGGVLYGAAITLRMMVLFLSSLIYIESTDPKDFIVIMAQRLKLPYRFLFGVSMALTFLPLLEAEAKISGAARRIRGGRAPAGMSERMQMGRSHLFSIFAGAIRRVQQTAGAMDGKGFGAYGNRTYLREAEMGLSGYVVSAASVAALLILMLV</sequence>
<dbReference type="CDD" id="cd16914">
    <property type="entry name" value="EcfT"/>
    <property type="match status" value="1"/>
</dbReference>
<evidence type="ECO:0000256" key="2">
    <source>
        <dbReference type="ARBA" id="ARBA00022692"/>
    </source>
</evidence>
<keyword evidence="4 5" id="KW-0472">Membrane</keyword>
<feature type="transmembrane region" description="Helical" evidence="5">
    <location>
        <begin position="104"/>
        <end position="125"/>
    </location>
</feature>
<organism evidence="6 7">
    <name type="scientific">Paenibacillus woosongensis</name>
    <dbReference type="NCBI Taxonomy" id="307580"/>
    <lineage>
        <taxon>Bacteria</taxon>
        <taxon>Bacillati</taxon>
        <taxon>Bacillota</taxon>
        <taxon>Bacilli</taxon>
        <taxon>Bacillales</taxon>
        <taxon>Paenibacillaceae</taxon>
        <taxon>Paenibacillus</taxon>
    </lineage>
</organism>
<dbReference type="RefSeq" id="WP_155611895.1">
    <property type="nucleotide sequence ID" value="NZ_WNZW01000006.1"/>
</dbReference>
<dbReference type="AlphaFoldDB" id="A0A7X2Z2Q6"/>
<keyword evidence="2 5" id="KW-0812">Transmembrane</keyword>
<proteinExistence type="predicted"/>
<feature type="transmembrane region" description="Helical" evidence="5">
    <location>
        <begin position="44"/>
        <end position="61"/>
    </location>
</feature>
<feature type="transmembrane region" description="Helical" evidence="5">
    <location>
        <begin position="68"/>
        <end position="92"/>
    </location>
</feature>
<evidence type="ECO:0000313" key="7">
    <source>
        <dbReference type="Proteomes" id="UP000447876"/>
    </source>
</evidence>
<feature type="transmembrane region" description="Helical" evidence="5">
    <location>
        <begin position="233"/>
        <end position="251"/>
    </location>
</feature>
<dbReference type="EMBL" id="WNZW01000006">
    <property type="protein sequence ID" value="MUG46517.1"/>
    <property type="molecule type" value="Genomic_DNA"/>
</dbReference>
<dbReference type="OrthoDB" id="92887at2"/>
<comment type="subcellular location">
    <subcellularLocation>
        <location evidence="1">Membrane</location>
        <topology evidence="1">Multi-pass membrane protein</topology>
    </subcellularLocation>
</comment>
<evidence type="ECO:0000256" key="1">
    <source>
        <dbReference type="ARBA" id="ARBA00004141"/>
    </source>
</evidence>
<evidence type="ECO:0000256" key="5">
    <source>
        <dbReference type="SAM" id="Phobius"/>
    </source>
</evidence>
<gene>
    <name evidence="6" type="ORF">GNP95_16135</name>
</gene>
<dbReference type="Proteomes" id="UP000447876">
    <property type="component" value="Unassembled WGS sequence"/>
</dbReference>
<evidence type="ECO:0000256" key="3">
    <source>
        <dbReference type="ARBA" id="ARBA00022989"/>
    </source>
</evidence>
<evidence type="ECO:0000313" key="6">
    <source>
        <dbReference type="EMBL" id="MUG46517.1"/>
    </source>
</evidence>
<evidence type="ECO:0000256" key="4">
    <source>
        <dbReference type="ARBA" id="ARBA00023136"/>
    </source>
</evidence>
<reference evidence="6 7" key="1">
    <citation type="submission" date="2019-11" db="EMBL/GenBank/DDBJ databases">
        <title>Draft genome sequences of five Paenibacillus species of dairy origin.</title>
        <authorList>
            <person name="Olajide A.M."/>
            <person name="Chen S."/>
            <person name="Lapointe G."/>
        </authorList>
    </citation>
    <scope>NUCLEOTIDE SEQUENCE [LARGE SCALE GENOMIC DNA]</scope>
    <source>
        <strain evidence="6 7">12CR55</strain>
    </source>
</reference>